<reference evidence="1" key="1">
    <citation type="submission" date="2020-05" db="EMBL/GenBank/DDBJ databases">
        <title>Large-scale comparative analyses of tick genomes elucidate their genetic diversity and vector capacities.</title>
        <authorList>
            <person name="Jia N."/>
            <person name="Wang J."/>
            <person name="Shi W."/>
            <person name="Du L."/>
            <person name="Sun Y."/>
            <person name="Zhan W."/>
            <person name="Jiang J."/>
            <person name="Wang Q."/>
            <person name="Zhang B."/>
            <person name="Ji P."/>
            <person name="Sakyi L.B."/>
            <person name="Cui X."/>
            <person name="Yuan T."/>
            <person name="Jiang B."/>
            <person name="Yang W."/>
            <person name="Lam T.T.-Y."/>
            <person name="Chang Q."/>
            <person name="Ding S."/>
            <person name="Wang X."/>
            <person name="Zhu J."/>
            <person name="Ruan X."/>
            <person name="Zhao L."/>
            <person name="Wei J."/>
            <person name="Que T."/>
            <person name="Du C."/>
            <person name="Cheng J."/>
            <person name="Dai P."/>
            <person name="Han X."/>
            <person name="Huang E."/>
            <person name="Gao Y."/>
            <person name="Liu J."/>
            <person name="Shao H."/>
            <person name="Ye R."/>
            <person name="Li L."/>
            <person name="Wei W."/>
            <person name="Wang X."/>
            <person name="Wang C."/>
            <person name="Yang T."/>
            <person name="Huo Q."/>
            <person name="Li W."/>
            <person name="Guo W."/>
            <person name="Chen H."/>
            <person name="Zhou L."/>
            <person name="Ni X."/>
            <person name="Tian J."/>
            <person name="Zhou Y."/>
            <person name="Sheng Y."/>
            <person name="Liu T."/>
            <person name="Pan Y."/>
            <person name="Xia L."/>
            <person name="Li J."/>
            <person name="Zhao F."/>
            <person name="Cao W."/>
        </authorList>
    </citation>
    <scope>NUCLEOTIDE SEQUENCE</scope>
    <source>
        <strain evidence="1">Hyas-2018</strain>
    </source>
</reference>
<dbReference type="Proteomes" id="UP000821845">
    <property type="component" value="Chromosome 8"/>
</dbReference>
<accession>A0ACB7RQA2</accession>
<protein>
    <submittedName>
        <fullName evidence="1">Uncharacterized protein</fullName>
    </submittedName>
</protein>
<name>A0ACB7RQA2_HYAAI</name>
<gene>
    <name evidence="1" type="ORF">HPB50_020856</name>
</gene>
<proteinExistence type="predicted"/>
<evidence type="ECO:0000313" key="1">
    <source>
        <dbReference type="EMBL" id="KAH6924623.1"/>
    </source>
</evidence>
<sequence>MPKRRRHSGEIAAVSLEYAGGYARLDGKNMSNSDEDASKSASSREIRHLTHSVEDSIVSRVNELSSALLDTSNNIHCLNSKIQAYRQEQNAAVEVLKENVDVCLRHISSREASTPLPLTSARDSPTNPWRMVRDKEATILELERRNDHLKAKLESTQEKLKEKSEELLNSSRLLSEKSQEVLLLQDSLNVAERRVAENQREVERAALRLRHVEEDSEKQTTRMKNEIARMERELLNERERHSSSLQGLQQELKQVHLESSSWQERYMREKQKTSQLSEEIAQSKTQRQRFQKADSARSEEDTDHLEKGTNLTPSPELEDMKEKYDALKRELTQLKRKVAQNGNAQDFSMIASPEEFNRLILEKRDIEEVCLSFDRKFQKQAQVLKKLDQMLKESQAKVEELTQAKAEKQKNYQALFASELAGKRPLCFQVAEIKFLNSSNSAVVVGAVFLLQYKLNVYGASASLESVPDKGVDVSTYAASQKLPYVIATCASVPDASVEGCMVLLRAVPNMASFAEQCFLIEARLARIGGCFFVPNAWRSVDFERFEVVLRSWYSPYVALSALGAVMLEGYLLSLRMSGLSTDVEEDFFEMLYVALHILGAIKILNNLTFMFAGKRVFVEALQDVKRLERSIGFRFQEDGGAFWRKRRLRLFVFAAILMWLGLSRAVAVAGVAKETAAPWLPAMAIGLYSLLYGVIESMVVIVERYFCVVLSRYVQFQLNRTQELLGNTGLAPLRRQQRTTRNLAAAVDSIRVSMAAVAKIVRKVDGWLGIAVLVNFVASTLAVCVMVYAVVATQISTDKLWATGAYTTLTCLSVADASYKGGDIKKQALKMKAVLDSASLLGLPLGVTSQVEIFSMTIDEKELCFTGTGFFAVDRPLLTTFVGLVMTYSIIVVQTGRKSQMPGFQQ</sequence>
<keyword evidence="2" id="KW-1185">Reference proteome</keyword>
<evidence type="ECO:0000313" key="2">
    <source>
        <dbReference type="Proteomes" id="UP000821845"/>
    </source>
</evidence>
<dbReference type="EMBL" id="CM023488">
    <property type="protein sequence ID" value="KAH6924623.1"/>
    <property type="molecule type" value="Genomic_DNA"/>
</dbReference>
<organism evidence="1 2">
    <name type="scientific">Hyalomma asiaticum</name>
    <name type="common">Tick</name>
    <dbReference type="NCBI Taxonomy" id="266040"/>
    <lineage>
        <taxon>Eukaryota</taxon>
        <taxon>Metazoa</taxon>
        <taxon>Ecdysozoa</taxon>
        <taxon>Arthropoda</taxon>
        <taxon>Chelicerata</taxon>
        <taxon>Arachnida</taxon>
        <taxon>Acari</taxon>
        <taxon>Parasitiformes</taxon>
        <taxon>Ixodida</taxon>
        <taxon>Ixodoidea</taxon>
        <taxon>Ixodidae</taxon>
        <taxon>Hyalomminae</taxon>
        <taxon>Hyalomma</taxon>
    </lineage>
</organism>
<comment type="caution">
    <text evidence="1">The sequence shown here is derived from an EMBL/GenBank/DDBJ whole genome shotgun (WGS) entry which is preliminary data.</text>
</comment>